<comment type="caution">
    <text evidence="2">The sequence shown here is derived from an EMBL/GenBank/DDBJ whole genome shotgun (WGS) entry which is preliminary data.</text>
</comment>
<feature type="domain" description="IPT/TIG" evidence="1">
    <location>
        <begin position="127"/>
        <end position="191"/>
    </location>
</feature>
<dbReference type="Pfam" id="PF01833">
    <property type="entry name" value="TIG"/>
    <property type="match status" value="1"/>
</dbReference>
<accession>A0ABW7NCX1</accession>
<dbReference type="InterPro" id="IPR011043">
    <property type="entry name" value="Gal_Oxase/kelch_b-propeller"/>
</dbReference>
<dbReference type="InterPro" id="IPR015915">
    <property type="entry name" value="Kelch-typ_b-propeller"/>
</dbReference>
<dbReference type="RefSeq" id="WP_395418901.1">
    <property type="nucleotide sequence ID" value="NZ_JBIPKE010000020.1"/>
</dbReference>
<name>A0ABW7NCX1_9BACT</name>
<dbReference type="EMBL" id="JBIPKE010000020">
    <property type="protein sequence ID" value="MFH6985448.1"/>
    <property type="molecule type" value="Genomic_DNA"/>
</dbReference>
<sequence length="487" mass="54232">MQKIIYALLIAGSLSGCFFNEITDSETVVLLEDVIYISSNDIRLLGRLYSLEGTASDHGFEFSKDETFSAPEVVSLGEKKTVGLFFSEFNLLEEKTAYYYRAFVISGNNKFYSDIRSISTFEGSVNTVSSLYGESGDQIEIIGTNFTTEMSILFGETTAVVKSRLGGYKLKIEVPEHQTDHRVPVYANFDGRKVLVDTFEYKTGKWTKLSALPFGRMTNAAVRYNGNSASIYLGAFSQSEKNGDIYNYDFTANSWGAPTALADEEYFVEGAFYTPNGFFGAGATRIIEGFSGFIYTLTDQFGKLESDGTITDLGSTPASGVKPLAFYVDQDLIVLGGINSGEAIWRYADSEWSYLGQLPFAINTTIPNAYFNGSIYLFNTEDNTVWMYDLSTLEFTKFTDLSMNVQSGAAYFLSGKFLIFGLFPFQSTMYQLNLENGEVLIKNNFEGMASLSTDIQFTEGGDLYVIRGASSTETTEFWKYQPFTFKQ</sequence>
<evidence type="ECO:0000259" key="1">
    <source>
        <dbReference type="Pfam" id="PF01833"/>
    </source>
</evidence>
<dbReference type="InterPro" id="IPR013783">
    <property type="entry name" value="Ig-like_fold"/>
</dbReference>
<dbReference type="Gene3D" id="2.60.40.10">
    <property type="entry name" value="Immunoglobulins"/>
    <property type="match status" value="1"/>
</dbReference>
<dbReference type="CDD" id="cd00102">
    <property type="entry name" value="IPT"/>
    <property type="match status" value="1"/>
</dbReference>
<dbReference type="Gene3D" id="2.120.10.80">
    <property type="entry name" value="Kelch-type beta propeller"/>
    <property type="match status" value="1"/>
</dbReference>
<reference evidence="2 3" key="1">
    <citation type="journal article" date="2013" name="Int. J. Syst. Evol. Microbiol.">
        <title>Marinoscillum luteum sp. nov., isolated from marine sediment.</title>
        <authorList>
            <person name="Cha I.T."/>
            <person name="Park S.J."/>
            <person name="Kim S.J."/>
            <person name="Kim J.G."/>
            <person name="Jung M.Y."/>
            <person name="Shin K.S."/>
            <person name="Kwon K.K."/>
            <person name="Yang S.H."/>
            <person name="Seo Y.S."/>
            <person name="Rhee S.K."/>
        </authorList>
    </citation>
    <scope>NUCLEOTIDE SEQUENCE [LARGE SCALE GENOMIC DNA]</scope>
    <source>
        <strain evidence="2 3">KCTC 23939</strain>
    </source>
</reference>
<keyword evidence="3" id="KW-1185">Reference proteome</keyword>
<proteinExistence type="predicted"/>
<dbReference type="Proteomes" id="UP001610063">
    <property type="component" value="Unassembled WGS sequence"/>
</dbReference>
<organism evidence="2 3">
    <name type="scientific">Marinoscillum luteum</name>
    <dbReference type="NCBI Taxonomy" id="861051"/>
    <lineage>
        <taxon>Bacteria</taxon>
        <taxon>Pseudomonadati</taxon>
        <taxon>Bacteroidota</taxon>
        <taxon>Cytophagia</taxon>
        <taxon>Cytophagales</taxon>
        <taxon>Reichenbachiellaceae</taxon>
        <taxon>Marinoscillum</taxon>
    </lineage>
</organism>
<dbReference type="PROSITE" id="PS51257">
    <property type="entry name" value="PROKAR_LIPOPROTEIN"/>
    <property type="match status" value="1"/>
</dbReference>
<protein>
    <submittedName>
        <fullName evidence="2">IPT/TIG domain-containing protein</fullName>
    </submittedName>
</protein>
<evidence type="ECO:0000313" key="3">
    <source>
        <dbReference type="Proteomes" id="UP001610063"/>
    </source>
</evidence>
<gene>
    <name evidence="2" type="ORF">ACHKAR_18500</name>
</gene>
<evidence type="ECO:0000313" key="2">
    <source>
        <dbReference type="EMBL" id="MFH6985448.1"/>
    </source>
</evidence>
<dbReference type="InterPro" id="IPR002909">
    <property type="entry name" value="IPT_dom"/>
</dbReference>
<dbReference type="SUPFAM" id="SSF50965">
    <property type="entry name" value="Galactose oxidase, central domain"/>
    <property type="match status" value="1"/>
</dbReference>